<sequence>MLIKMVSTRRLNLVVCLFISGALLLAGVACGGGGQFVDDTARLAAAAARTAAKNADEAAGAVSTATDEASLLKALARADEAMQAAIRAADEAESAGETAAAAAARLSAANAQRAITLLPEIVQADLEPYMMSQVDDLLAQMNLFLSSEEMGELQEAVIDATCQTLDLSSQVNDRIVVPPLPAGISEIQGVDEEIVYIALATNNRLWALAEEKGVNGVLLAWQFGCKVIKL</sequence>
<keyword evidence="2" id="KW-1185">Reference proteome</keyword>
<dbReference type="Proteomes" id="UP000215027">
    <property type="component" value="Chromosome II"/>
</dbReference>
<dbReference type="KEGG" id="pbf:CFX0092_B0234"/>
<dbReference type="EMBL" id="LN890656">
    <property type="protein sequence ID" value="CUS05768.1"/>
    <property type="molecule type" value="Genomic_DNA"/>
</dbReference>
<gene>
    <name evidence="1" type="ORF">CFX0092_B0234</name>
</gene>
<evidence type="ECO:0000313" key="1">
    <source>
        <dbReference type="EMBL" id="CUS05768.1"/>
    </source>
</evidence>
<proteinExistence type="predicted"/>
<evidence type="ECO:0000313" key="2">
    <source>
        <dbReference type="Proteomes" id="UP000215027"/>
    </source>
</evidence>
<accession>A0A160T8M0</accession>
<dbReference type="PROSITE" id="PS51257">
    <property type="entry name" value="PROKAR_LIPOPROTEIN"/>
    <property type="match status" value="1"/>
</dbReference>
<organism evidence="1 2">
    <name type="scientific">Candidatus Promineifilum breve</name>
    <dbReference type="NCBI Taxonomy" id="1806508"/>
    <lineage>
        <taxon>Bacteria</taxon>
        <taxon>Bacillati</taxon>
        <taxon>Chloroflexota</taxon>
        <taxon>Ardenticatenia</taxon>
        <taxon>Candidatus Promineifilales</taxon>
        <taxon>Candidatus Promineifilaceae</taxon>
        <taxon>Candidatus Promineifilum</taxon>
    </lineage>
</organism>
<reference evidence="1" key="1">
    <citation type="submission" date="2016-01" db="EMBL/GenBank/DDBJ databases">
        <authorList>
            <person name="Mcilroy J.S."/>
            <person name="Karst M S."/>
            <person name="Albertsen M."/>
        </authorList>
    </citation>
    <scope>NUCLEOTIDE SEQUENCE</scope>
    <source>
        <strain evidence="1">Cfx-K</strain>
    </source>
</reference>
<name>A0A160T8M0_9CHLR</name>
<dbReference type="RefSeq" id="WP_197699969.1">
    <property type="nucleotide sequence ID" value="NZ_LN890656.1"/>
</dbReference>
<protein>
    <submittedName>
        <fullName evidence="1">Uncharacterized protein</fullName>
    </submittedName>
</protein>
<dbReference type="AlphaFoldDB" id="A0A160T8M0"/>